<dbReference type="EMBL" id="VIIS01001091">
    <property type="protein sequence ID" value="KAF0302120.1"/>
    <property type="molecule type" value="Genomic_DNA"/>
</dbReference>
<gene>
    <name evidence="2" type="ORF">FJT64_002978</name>
</gene>
<keyword evidence="1" id="KW-0732">Signal</keyword>
<evidence type="ECO:0000313" key="2">
    <source>
        <dbReference type="EMBL" id="KAF0302120.1"/>
    </source>
</evidence>
<feature type="signal peptide" evidence="1">
    <location>
        <begin position="1"/>
        <end position="16"/>
    </location>
</feature>
<feature type="chain" id="PRO_5025541098" description="Zonadhesin" evidence="1">
    <location>
        <begin position="17"/>
        <end position="616"/>
    </location>
</feature>
<dbReference type="AlphaFoldDB" id="A0A6A4WET0"/>
<organism evidence="2 3">
    <name type="scientific">Amphibalanus amphitrite</name>
    <name type="common">Striped barnacle</name>
    <name type="synonym">Balanus amphitrite</name>
    <dbReference type="NCBI Taxonomy" id="1232801"/>
    <lineage>
        <taxon>Eukaryota</taxon>
        <taxon>Metazoa</taxon>
        <taxon>Ecdysozoa</taxon>
        <taxon>Arthropoda</taxon>
        <taxon>Crustacea</taxon>
        <taxon>Multicrustacea</taxon>
        <taxon>Cirripedia</taxon>
        <taxon>Thoracica</taxon>
        <taxon>Thoracicalcarea</taxon>
        <taxon>Balanomorpha</taxon>
        <taxon>Balanoidea</taxon>
        <taxon>Balanidae</taxon>
        <taxon>Amphibalaninae</taxon>
        <taxon>Amphibalanus</taxon>
    </lineage>
</organism>
<evidence type="ECO:0008006" key="4">
    <source>
        <dbReference type="Google" id="ProtNLM"/>
    </source>
</evidence>
<proteinExistence type="predicted"/>
<protein>
    <recommendedName>
        <fullName evidence="4">Zonadhesin</fullName>
    </recommendedName>
</protein>
<evidence type="ECO:0000256" key="1">
    <source>
        <dbReference type="SAM" id="SignalP"/>
    </source>
</evidence>
<comment type="caution">
    <text evidence="2">The sequence shown here is derived from an EMBL/GenBank/DDBJ whole genome shotgun (WGS) entry which is preliminary data.</text>
</comment>
<keyword evidence="3" id="KW-1185">Reference proteome</keyword>
<name>A0A6A4WET0_AMPAM</name>
<reference evidence="2 3" key="1">
    <citation type="submission" date="2019-07" db="EMBL/GenBank/DDBJ databases">
        <title>Draft genome assembly of a fouling barnacle, Amphibalanus amphitrite (Darwin, 1854): The first reference genome for Thecostraca.</title>
        <authorList>
            <person name="Kim W."/>
        </authorList>
    </citation>
    <scope>NUCLEOTIDE SEQUENCE [LARGE SCALE GENOMIC DNA]</scope>
    <source>
        <strain evidence="2">SNU_AA5</strain>
        <tissue evidence="2">Soma without cirri and trophi</tissue>
    </source>
</reference>
<evidence type="ECO:0000313" key="3">
    <source>
        <dbReference type="Proteomes" id="UP000440578"/>
    </source>
</evidence>
<sequence length="616" mass="67397">MWSPLPLLLLLGTGLAAQLPDAYPAAAVAAGRRSSRAARPPPSSSRRPRWCPTQVTRHAVSTLISSVTVNTHQTRVIPSTILTTVVQTVPVQSDRTVYSEQLQQTTETETVRLPAATNFITNTEVQTETRRHVEHRTSLVVRTVTSTALSTGTITRTQTVASTVFYPSQVLRFVTETQTAEPVTVTHVQLRQLRHTITSQAPAQTVYRTQRDYEIVITSTVAQPDVRTRTETVTRVSTQLVTRTALSTLYRTAVQHETQVVPQVVEPVTVTEVVPVTVTPPPVVQQSTITSQIASTSVFTTTQLVTQLTTRVVEVKGQCEGYQYNTPQNPLQMRVALLLCCLLGVGMGGALRRPAVHDSTEFRPVVQVSTQVVDVTRRLTATQTRTVTRTQLEARPVTETVTATYVAAGDVAETTQVSTFFVTETERLPAETSFITSTQVQTEYATRTVLQPANTIHITSTAVQPFTRVLTSTQLVPSLLLVTSTELRTHTETATETERLFRTNTRTETVVSTALRTRLVTVQRDVAITSTQQRLVTSTVRLPAVTVTLTRNAVRHVTQHAPASTVTRVTTSTRTALRFLTSVVASPVVSEVVVTSTIPADCGYNYETPSGPAFGF</sequence>
<dbReference type="Proteomes" id="UP000440578">
    <property type="component" value="Unassembled WGS sequence"/>
</dbReference>
<dbReference type="OrthoDB" id="6360232at2759"/>
<accession>A0A6A4WET0</accession>